<name>A0A0W0Y4E7_9GAMM</name>
<protein>
    <submittedName>
        <fullName evidence="1">Uncharacterized protein</fullName>
    </submittedName>
</protein>
<reference evidence="1 2" key="1">
    <citation type="submission" date="2015-11" db="EMBL/GenBank/DDBJ databases">
        <title>Genomic analysis of 38 Legionella species identifies large and diverse effector repertoires.</title>
        <authorList>
            <person name="Burstein D."/>
            <person name="Amaro F."/>
            <person name="Zusman T."/>
            <person name="Lifshitz Z."/>
            <person name="Cohen O."/>
            <person name="Gilbert J.A."/>
            <person name="Pupko T."/>
            <person name="Shuman H.A."/>
            <person name="Segal G."/>
        </authorList>
    </citation>
    <scope>NUCLEOTIDE SEQUENCE [LARGE SCALE GENOMIC DNA]</scope>
    <source>
        <strain evidence="1 2">CDC#1442-AUS-E</strain>
    </source>
</reference>
<organism evidence="1 2">
    <name type="scientific">Legionella quinlivanii</name>
    <dbReference type="NCBI Taxonomy" id="45073"/>
    <lineage>
        <taxon>Bacteria</taxon>
        <taxon>Pseudomonadati</taxon>
        <taxon>Pseudomonadota</taxon>
        <taxon>Gammaproteobacteria</taxon>
        <taxon>Legionellales</taxon>
        <taxon>Legionellaceae</taxon>
        <taxon>Legionella</taxon>
    </lineage>
</organism>
<dbReference type="AlphaFoldDB" id="A0A0W0Y4E7"/>
<evidence type="ECO:0000313" key="2">
    <source>
        <dbReference type="Proteomes" id="UP000054618"/>
    </source>
</evidence>
<gene>
    <name evidence="1" type="ORF">Lqui_0711</name>
</gene>
<sequence length="55" mass="6213">MIDWNHLNAAFLDFILQDIQTNKADALAELGLLKYFVSDQKQKLGSMTDKAKDKG</sequence>
<accession>A0A0W0Y4E7</accession>
<comment type="caution">
    <text evidence="1">The sequence shown here is derived from an EMBL/GenBank/DDBJ whole genome shotgun (WGS) entry which is preliminary data.</text>
</comment>
<dbReference type="PATRIC" id="fig|45073.5.peg.749"/>
<dbReference type="STRING" id="45073.Lqui_0711"/>
<evidence type="ECO:0000313" key="1">
    <source>
        <dbReference type="EMBL" id="KTD51867.1"/>
    </source>
</evidence>
<dbReference type="Proteomes" id="UP000054618">
    <property type="component" value="Unassembled WGS sequence"/>
</dbReference>
<proteinExistence type="predicted"/>
<keyword evidence="2" id="KW-1185">Reference proteome</keyword>
<dbReference type="RefSeq" id="WP_157072287.1">
    <property type="nucleotide sequence ID" value="NZ_CAAAIK010000011.1"/>
</dbReference>
<dbReference type="EMBL" id="LNYS01000006">
    <property type="protein sequence ID" value="KTD51867.1"/>
    <property type="molecule type" value="Genomic_DNA"/>
</dbReference>